<accession>A0ABS3WAY5</accession>
<name>A0ABS3WAY5_9BACL</name>
<keyword evidence="1" id="KW-1133">Transmembrane helix</keyword>
<comment type="caution">
    <text evidence="2">The sequence shown here is derived from an EMBL/GenBank/DDBJ whole genome shotgun (WGS) entry which is preliminary data.</text>
</comment>
<dbReference type="Proteomes" id="UP000670947">
    <property type="component" value="Unassembled WGS sequence"/>
</dbReference>
<gene>
    <name evidence="2" type="ORF">I8J29_14820</name>
</gene>
<protein>
    <submittedName>
        <fullName evidence="2">DUF4321 domain-containing protein</fullName>
    </submittedName>
</protein>
<evidence type="ECO:0000313" key="2">
    <source>
        <dbReference type="EMBL" id="MBO7745479.1"/>
    </source>
</evidence>
<keyword evidence="1" id="KW-0472">Membrane</keyword>
<proteinExistence type="predicted"/>
<dbReference type="RefSeq" id="WP_208848344.1">
    <property type="nucleotide sequence ID" value="NZ_JAGGDJ010000010.1"/>
</dbReference>
<sequence>MKKNFWVLLLFIVIGLLAGALIARSLATVPGLSFLTKTYPIVWSPSADLLVLSYDFTLRIHVSLLSIAGLAFAIWLYRKL</sequence>
<evidence type="ECO:0000256" key="1">
    <source>
        <dbReference type="SAM" id="Phobius"/>
    </source>
</evidence>
<feature type="transmembrane region" description="Helical" evidence="1">
    <location>
        <begin position="58"/>
        <end position="77"/>
    </location>
</feature>
<dbReference type="Pfam" id="PF14209">
    <property type="entry name" value="DUF4321"/>
    <property type="match status" value="1"/>
</dbReference>
<dbReference type="InterPro" id="IPR025470">
    <property type="entry name" value="DUF4321"/>
</dbReference>
<keyword evidence="3" id="KW-1185">Reference proteome</keyword>
<organism evidence="2 3">
    <name type="scientific">Paenibacillus artemisiicola</name>
    <dbReference type="NCBI Taxonomy" id="1172618"/>
    <lineage>
        <taxon>Bacteria</taxon>
        <taxon>Bacillati</taxon>
        <taxon>Bacillota</taxon>
        <taxon>Bacilli</taxon>
        <taxon>Bacillales</taxon>
        <taxon>Paenibacillaceae</taxon>
        <taxon>Paenibacillus</taxon>
    </lineage>
</organism>
<reference evidence="2 3" key="1">
    <citation type="submission" date="2021-03" db="EMBL/GenBank/DDBJ databases">
        <title>Paenibacillus artemisicola MWE-103 whole genome sequence.</title>
        <authorList>
            <person name="Ham Y.J."/>
        </authorList>
    </citation>
    <scope>NUCLEOTIDE SEQUENCE [LARGE SCALE GENOMIC DNA]</scope>
    <source>
        <strain evidence="2 3">MWE-103</strain>
    </source>
</reference>
<dbReference type="EMBL" id="JAGGDJ010000010">
    <property type="protein sequence ID" value="MBO7745479.1"/>
    <property type="molecule type" value="Genomic_DNA"/>
</dbReference>
<evidence type="ECO:0000313" key="3">
    <source>
        <dbReference type="Proteomes" id="UP000670947"/>
    </source>
</evidence>
<keyword evidence="1" id="KW-0812">Transmembrane</keyword>